<name>M7XSV3_9BACT</name>
<accession>M7XSV3</accession>
<evidence type="ECO:0000313" key="1">
    <source>
        <dbReference type="EMBL" id="EMS31602.1"/>
    </source>
</evidence>
<sequence length="40" mass="5074">MAWFSIFYFSDRKPYFFNQSMSNRISFFKKNVNFSNYWLN</sequence>
<proteinExistence type="predicted"/>
<dbReference type="STRING" id="1239962.C943_01873"/>
<organism evidence="1 2">
    <name type="scientific">Mariniradius saccharolyticus AK6</name>
    <dbReference type="NCBI Taxonomy" id="1239962"/>
    <lineage>
        <taxon>Bacteria</taxon>
        <taxon>Pseudomonadati</taxon>
        <taxon>Bacteroidota</taxon>
        <taxon>Cytophagia</taxon>
        <taxon>Cytophagales</taxon>
        <taxon>Cyclobacteriaceae</taxon>
        <taxon>Mariniradius</taxon>
    </lineage>
</organism>
<dbReference type="AlphaFoldDB" id="M7XSV3"/>
<evidence type="ECO:0000313" key="2">
    <source>
        <dbReference type="Proteomes" id="UP000010953"/>
    </source>
</evidence>
<dbReference type="Proteomes" id="UP000010953">
    <property type="component" value="Unassembled WGS sequence"/>
</dbReference>
<reference evidence="1" key="1">
    <citation type="submission" date="2013-01" db="EMBL/GenBank/DDBJ databases">
        <title>Genome assembly of Mariniradius saccharolyticus AK6.</title>
        <authorList>
            <person name="Vaidya B."/>
            <person name="Khatri I."/>
            <person name="Tanuku N.R.S."/>
            <person name="Subramanian S."/>
            <person name="Pinnaka A."/>
        </authorList>
    </citation>
    <scope>NUCLEOTIDE SEQUENCE [LARGE SCALE GENOMIC DNA]</scope>
    <source>
        <strain evidence="1">AK6</strain>
    </source>
</reference>
<protein>
    <submittedName>
        <fullName evidence="1">Uncharacterized protein</fullName>
    </submittedName>
</protein>
<keyword evidence="2" id="KW-1185">Reference proteome</keyword>
<dbReference type="EMBL" id="AMZY02000018">
    <property type="protein sequence ID" value="EMS31602.1"/>
    <property type="molecule type" value="Genomic_DNA"/>
</dbReference>
<comment type="caution">
    <text evidence="1">The sequence shown here is derived from an EMBL/GenBank/DDBJ whole genome shotgun (WGS) entry which is preliminary data.</text>
</comment>
<dbReference type="InParanoid" id="M7XSV3"/>
<gene>
    <name evidence="1" type="ORF">C943_01873</name>
</gene>